<feature type="signal peptide" evidence="5">
    <location>
        <begin position="1"/>
        <end position="24"/>
    </location>
</feature>
<sequence length="315" mass="32434">MVILRSPLAAAGVLVLSALTTVVATPVARQSGISLLLSNDDGWAEANIRAFYEETTAVGYNVLLSAPAENQSGTGSRSTTPTPLTEPGEFDSIPAGSPAEGHNSTDERLWYVNAYPVDAVRFGIQNLSSVYLGGIPSLVLTGPNVGTNLGIATQFSGTVGAASEGAKLGIPSIAFSASTGSERSYTELEAGDYSFIYAQASLRFVNTLIQSGASPLLPSGTALNVNYPGVGASTNCTSATDFKFVLSRVYSALGLPVDVNNCGSRHLPTESDVVGTDGCYASVSVFNADSKLDAGKSAQQAVLDSLSGFLTCLPQ</sequence>
<dbReference type="InterPro" id="IPR030048">
    <property type="entry name" value="SurE"/>
</dbReference>
<protein>
    <submittedName>
        <fullName evidence="7">5'/3'-nucleotidase sure family protein</fullName>
    </submittedName>
</protein>
<evidence type="ECO:0000256" key="2">
    <source>
        <dbReference type="ARBA" id="ARBA00022723"/>
    </source>
</evidence>
<dbReference type="GO" id="GO:0046872">
    <property type="term" value="F:metal ion binding"/>
    <property type="evidence" value="ECO:0007669"/>
    <property type="project" value="UniProtKB-KW"/>
</dbReference>
<dbReference type="AlphaFoldDB" id="A0A165VII6"/>
<dbReference type="OrthoDB" id="4018688at2759"/>
<dbReference type="STRING" id="1314782.A0A165VII6"/>
<evidence type="ECO:0000256" key="5">
    <source>
        <dbReference type="SAM" id="SignalP"/>
    </source>
</evidence>
<dbReference type="PANTHER" id="PTHR30457">
    <property type="entry name" value="5'-NUCLEOTIDASE SURE"/>
    <property type="match status" value="1"/>
</dbReference>
<dbReference type="InterPro" id="IPR002828">
    <property type="entry name" value="SurE-like_Pase/nucleotidase"/>
</dbReference>
<comment type="similarity">
    <text evidence="1">Belongs to the SurE nucleotidase family.</text>
</comment>
<keyword evidence="8" id="KW-1185">Reference proteome</keyword>
<dbReference type="Gene3D" id="3.40.1210.10">
    <property type="entry name" value="Survival protein SurE-like phosphatase/nucleotidase"/>
    <property type="match status" value="1"/>
</dbReference>
<dbReference type="GO" id="GO:0008252">
    <property type="term" value="F:nucleotidase activity"/>
    <property type="evidence" value="ECO:0007669"/>
    <property type="project" value="InterPro"/>
</dbReference>
<evidence type="ECO:0000313" key="7">
    <source>
        <dbReference type="EMBL" id="KZT29717.1"/>
    </source>
</evidence>
<evidence type="ECO:0000313" key="8">
    <source>
        <dbReference type="Proteomes" id="UP000076761"/>
    </source>
</evidence>
<evidence type="ECO:0000259" key="6">
    <source>
        <dbReference type="Pfam" id="PF01975"/>
    </source>
</evidence>
<feature type="compositionally biased region" description="Low complexity" evidence="4">
    <location>
        <begin position="72"/>
        <end position="85"/>
    </location>
</feature>
<name>A0A165VII6_9AGAM</name>
<keyword evidence="5" id="KW-0732">Signal</keyword>
<dbReference type="EMBL" id="KV425553">
    <property type="protein sequence ID" value="KZT29717.1"/>
    <property type="molecule type" value="Genomic_DNA"/>
</dbReference>
<organism evidence="7 8">
    <name type="scientific">Neolentinus lepideus HHB14362 ss-1</name>
    <dbReference type="NCBI Taxonomy" id="1314782"/>
    <lineage>
        <taxon>Eukaryota</taxon>
        <taxon>Fungi</taxon>
        <taxon>Dikarya</taxon>
        <taxon>Basidiomycota</taxon>
        <taxon>Agaricomycotina</taxon>
        <taxon>Agaricomycetes</taxon>
        <taxon>Gloeophyllales</taxon>
        <taxon>Gloeophyllaceae</taxon>
        <taxon>Neolentinus</taxon>
    </lineage>
</organism>
<proteinExistence type="inferred from homology"/>
<dbReference type="Proteomes" id="UP000076761">
    <property type="component" value="Unassembled WGS sequence"/>
</dbReference>
<dbReference type="Pfam" id="PF01975">
    <property type="entry name" value="SurE"/>
    <property type="match status" value="1"/>
</dbReference>
<evidence type="ECO:0000256" key="1">
    <source>
        <dbReference type="ARBA" id="ARBA00011062"/>
    </source>
</evidence>
<reference evidence="7 8" key="1">
    <citation type="journal article" date="2016" name="Mol. Biol. Evol.">
        <title>Comparative Genomics of Early-Diverging Mushroom-Forming Fungi Provides Insights into the Origins of Lignocellulose Decay Capabilities.</title>
        <authorList>
            <person name="Nagy L.G."/>
            <person name="Riley R."/>
            <person name="Tritt A."/>
            <person name="Adam C."/>
            <person name="Daum C."/>
            <person name="Floudas D."/>
            <person name="Sun H."/>
            <person name="Yadav J.S."/>
            <person name="Pangilinan J."/>
            <person name="Larsson K.H."/>
            <person name="Matsuura K."/>
            <person name="Barry K."/>
            <person name="Labutti K."/>
            <person name="Kuo R."/>
            <person name="Ohm R.A."/>
            <person name="Bhattacharya S.S."/>
            <person name="Shirouzu T."/>
            <person name="Yoshinaga Y."/>
            <person name="Martin F.M."/>
            <person name="Grigoriev I.V."/>
            <person name="Hibbett D.S."/>
        </authorList>
    </citation>
    <scope>NUCLEOTIDE SEQUENCE [LARGE SCALE GENOMIC DNA]</scope>
    <source>
        <strain evidence="7 8">HHB14362 ss-1</strain>
    </source>
</reference>
<keyword evidence="2" id="KW-0479">Metal-binding</keyword>
<dbReference type="SUPFAM" id="SSF64167">
    <property type="entry name" value="SurE-like"/>
    <property type="match status" value="1"/>
</dbReference>
<keyword evidence="3" id="KW-0378">Hydrolase</keyword>
<dbReference type="InParanoid" id="A0A165VII6"/>
<evidence type="ECO:0000256" key="3">
    <source>
        <dbReference type="ARBA" id="ARBA00022801"/>
    </source>
</evidence>
<evidence type="ECO:0000256" key="4">
    <source>
        <dbReference type="SAM" id="MobiDB-lite"/>
    </source>
</evidence>
<dbReference type="PANTHER" id="PTHR30457:SF0">
    <property type="entry name" value="PHOSPHATASE, PUTATIVE (AFU_ORTHOLOGUE AFUA_4G01070)-RELATED"/>
    <property type="match status" value="1"/>
</dbReference>
<feature type="region of interest" description="Disordered" evidence="4">
    <location>
        <begin position="69"/>
        <end position="103"/>
    </location>
</feature>
<gene>
    <name evidence="7" type="ORF">NEOLEDRAFT_1174733</name>
</gene>
<accession>A0A165VII6</accession>
<feature type="domain" description="Survival protein SurE-like phosphatase/nucleotidase" evidence="6">
    <location>
        <begin position="36"/>
        <end position="231"/>
    </location>
</feature>
<feature type="chain" id="PRO_5007868094" evidence="5">
    <location>
        <begin position="25"/>
        <end position="315"/>
    </location>
</feature>
<dbReference type="InterPro" id="IPR036523">
    <property type="entry name" value="SurE-like_sf"/>
</dbReference>